<comment type="caution">
    <text evidence="1">The sequence shown here is derived from an EMBL/GenBank/DDBJ whole genome shotgun (WGS) entry which is preliminary data.</text>
</comment>
<protein>
    <submittedName>
        <fullName evidence="1">Uncharacterized protein</fullName>
    </submittedName>
</protein>
<dbReference type="OrthoDB" id="66095at2759"/>
<organism evidence="1 2">
    <name type="scientific">Gigaspora margarita</name>
    <dbReference type="NCBI Taxonomy" id="4874"/>
    <lineage>
        <taxon>Eukaryota</taxon>
        <taxon>Fungi</taxon>
        <taxon>Fungi incertae sedis</taxon>
        <taxon>Mucoromycota</taxon>
        <taxon>Glomeromycotina</taxon>
        <taxon>Glomeromycetes</taxon>
        <taxon>Diversisporales</taxon>
        <taxon>Gigasporaceae</taxon>
        <taxon>Gigaspora</taxon>
    </lineage>
</organism>
<accession>A0A8H3XNX8</accession>
<gene>
    <name evidence="1" type="ORF">F8M41_024758</name>
</gene>
<dbReference type="Proteomes" id="UP000439903">
    <property type="component" value="Unassembled WGS sequence"/>
</dbReference>
<name>A0A8H3XNX8_GIGMA</name>
<evidence type="ECO:0000313" key="2">
    <source>
        <dbReference type="Proteomes" id="UP000439903"/>
    </source>
</evidence>
<dbReference type="AlphaFoldDB" id="A0A8H3XNX8"/>
<proteinExistence type="predicted"/>
<dbReference type="EMBL" id="WTPW01000857">
    <property type="protein sequence ID" value="KAF0474144.1"/>
    <property type="molecule type" value="Genomic_DNA"/>
</dbReference>
<reference evidence="1 2" key="1">
    <citation type="journal article" date="2019" name="Environ. Microbiol.">
        <title>At the nexus of three kingdoms: the genome of the mycorrhizal fungus Gigaspora margarita provides insights into plant, endobacterial and fungal interactions.</title>
        <authorList>
            <person name="Venice F."/>
            <person name="Ghignone S."/>
            <person name="Salvioli di Fossalunga A."/>
            <person name="Amselem J."/>
            <person name="Novero M."/>
            <person name="Xianan X."/>
            <person name="Sedzielewska Toro K."/>
            <person name="Morin E."/>
            <person name="Lipzen A."/>
            <person name="Grigoriev I.V."/>
            <person name="Henrissat B."/>
            <person name="Martin F.M."/>
            <person name="Bonfante P."/>
        </authorList>
    </citation>
    <scope>NUCLEOTIDE SEQUENCE [LARGE SCALE GENOMIC DNA]</scope>
    <source>
        <strain evidence="1 2">BEG34</strain>
    </source>
</reference>
<sequence>MLVDAFHKNITSSSLRFGDNQLCIDKGKAALTYNLLYLIGSLPTSTLTEVEIPKCIKIEIICESHNQGWSDHPLVQSLQPGNIVGLWIRSQSPGWCHYVKRVEIKLCYTV</sequence>
<evidence type="ECO:0000313" key="1">
    <source>
        <dbReference type="EMBL" id="KAF0474144.1"/>
    </source>
</evidence>
<keyword evidence="2" id="KW-1185">Reference proteome</keyword>